<gene>
    <name evidence="3" type="ORF">Nepgr_002178</name>
</gene>
<dbReference type="SMART" id="SM00271">
    <property type="entry name" value="DnaJ"/>
    <property type="match status" value="1"/>
</dbReference>
<evidence type="ECO:0000313" key="4">
    <source>
        <dbReference type="Proteomes" id="UP001279734"/>
    </source>
</evidence>
<comment type="caution">
    <text evidence="3">The sequence shown here is derived from an EMBL/GenBank/DDBJ whole genome shotgun (WGS) entry which is preliminary data.</text>
</comment>
<dbReference type="Gene3D" id="1.10.287.110">
    <property type="entry name" value="DnaJ domain"/>
    <property type="match status" value="1"/>
</dbReference>
<feature type="domain" description="J" evidence="2">
    <location>
        <begin position="40"/>
        <end position="115"/>
    </location>
</feature>
<organism evidence="3 4">
    <name type="scientific">Nepenthes gracilis</name>
    <name type="common">Slender pitcher plant</name>
    <dbReference type="NCBI Taxonomy" id="150966"/>
    <lineage>
        <taxon>Eukaryota</taxon>
        <taxon>Viridiplantae</taxon>
        <taxon>Streptophyta</taxon>
        <taxon>Embryophyta</taxon>
        <taxon>Tracheophyta</taxon>
        <taxon>Spermatophyta</taxon>
        <taxon>Magnoliopsida</taxon>
        <taxon>eudicotyledons</taxon>
        <taxon>Gunneridae</taxon>
        <taxon>Pentapetalae</taxon>
        <taxon>Caryophyllales</taxon>
        <taxon>Nepenthaceae</taxon>
        <taxon>Nepenthes</taxon>
    </lineage>
</organism>
<evidence type="ECO:0000256" key="1">
    <source>
        <dbReference type="SAM" id="Coils"/>
    </source>
</evidence>
<name>A0AAD3P9C5_NEPGR</name>
<dbReference type="AlphaFoldDB" id="A0AAD3P9C5"/>
<dbReference type="CDD" id="cd06257">
    <property type="entry name" value="DnaJ"/>
    <property type="match status" value="1"/>
</dbReference>
<dbReference type="PROSITE" id="PS50076">
    <property type="entry name" value="DNAJ_2"/>
    <property type="match status" value="1"/>
</dbReference>
<evidence type="ECO:0000259" key="2">
    <source>
        <dbReference type="PROSITE" id="PS50076"/>
    </source>
</evidence>
<keyword evidence="4" id="KW-1185">Reference proteome</keyword>
<reference evidence="3" key="1">
    <citation type="submission" date="2023-05" db="EMBL/GenBank/DDBJ databases">
        <title>Nepenthes gracilis genome sequencing.</title>
        <authorList>
            <person name="Fukushima K."/>
        </authorList>
    </citation>
    <scope>NUCLEOTIDE SEQUENCE</scope>
    <source>
        <strain evidence="3">SING2019-196</strain>
    </source>
</reference>
<sequence length="133" mass="15185">MMRNGNGGLKGIQKVGFAATTSPNSPQCVRFPTRCSSAINDYAVLGLGPLSSKSDVKRTYKRLALKYHPDVLRTENAAEKHVMFREIKSAYESLMQKFEEEEEELQEMKGYDEFDEWDEWMGFEGGIPALYNF</sequence>
<accession>A0AAD3P9C5</accession>
<dbReference type="PANTHER" id="PTHR24074">
    <property type="entry name" value="CO-CHAPERONE PROTEIN DJLA"/>
    <property type="match status" value="1"/>
</dbReference>
<dbReference type="Pfam" id="PF00226">
    <property type="entry name" value="DnaJ"/>
    <property type="match status" value="1"/>
</dbReference>
<feature type="coiled-coil region" evidence="1">
    <location>
        <begin position="84"/>
        <end position="111"/>
    </location>
</feature>
<dbReference type="InterPro" id="IPR036869">
    <property type="entry name" value="J_dom_sf"/>
</dbReference>
<protein>
    <recommendedName>
        <fullName evidence="2">J domain-containing protein</fullName>
    </recommendedName>
</protein>
<dbReference type="PRINTS" id="PR00625">
    <property type="entry name" value="JDOMAIN"/>
</dbReference>
<dbReference type="SUPFAM" id="SSF46565">
    <property type="entry name" value="Chaperone J-domain"/>
    <property type="match status" value="1"/>
</dbReference>
<dbReference type="Proteomes" id="UP001279734">
    <property type="component" value="Unassembled WGS sequence"/>
</dbReference>
<dbReference type="EMBL" id="BSYO01000002">
    <property type="protein sequence ID" value="GMH00339.1"/>
    <property type="molecule type" value="Genomic_DNA"/>
</dbReference>
<evidence type="ECO:0000313" key="3">
    <source>
        <dbReference type="EMBL" id="GMH00339.1"/>
    </source>
</evidence>
<proteinExistence type="predicted"/>
<dbReference type="InterPro" id="IPR001623">
    <property type="entry name" value="DnaJ_domain"/>
</dbReference>
<keyword evidence="1" id="KW-0175">Coiled coil</keyword>
<dbReference type="InterPro" id="IPR050817">
    <property type="entry name" value="DjlA_DnaK_co-chaperone"/>
</dbReference>